<dbReference type="Proteomes" id="UP000198619">
    <property type="component" value="Unassembled WGS sequence"/>
</dbReference>
<dbReference type="GO" id="GO:0015293">
    <property type="term" value="F:symporter activity"/>
    <property type="evidence" value="ECO:0007669"/>
    <property type="project" value="UniProtKB-KW"/>
</dbReference>
<feature type="transmembrane region" description="Helical" evidence="8">
    <location>
        <begin position="311"/>
        <end position="331"/>
    </location>
</feature>
<dbReference type="Pfam" id="PF00375">
    <property type="entry name" value="SDF"/>
    <property type="match status" value="1"/>
</dbReference>
<feature type="transmembrane region" description="Helical" evidence="8">
    <location>
        <begin position="223"/>
        <end position="248"/>
    </location>
</feature>
<keyword evidence="7 8" id="KW-0472">Membrane</keyword>
<feature type="transmembrane region" description="Helical" evidence="8">
    <location>
        <begin position="153"/>
        <end position="170"/>
    </location>
</feature>
<dbReference type="FunFam" id="1.10.3860.10:FF:000001">
    <property type="entry name" value="C4-dicarboxylate transport protein"/>
    <property type="match status" value="1"/>
</dbReference>
<name>A0A1I0WAE6_9CLOT</name>
<dbReference type="GO" id="GO:0006835">
    <property type="term" value="P:dicarboxylic acid transport"/>
    <property type="evidence" value="ECO:0007669"/>
    <property type="project" value="TreeGrafter"/>
</dbReference>
<protein>
    <submittedName>
        <fullName evidence="9">Na+/H+-dicarboxylate symporter</fullName>
    </submittedName>
</protein>
<dbReference type="PRINTS" id="PR00173">
    <property type="entry name" value="EDTRNSPORT"/>
</dbReference>
<dbReference type="AlphaFoldDB" id="A0A1I0WAE6"/>
<feature type="transmembrane region" description="Helical" evidence="8">
    <location>
        <begin position="191"/>
        <end position="211"/>
    </location>
</feature>
<keyword evidence="6 8" id="KW-1133">Transmembrane helix</keyword>
<dbReference type="EMBL" id="FOKI01000004">
    <property type="protein sequence ID" value="SFA85180.1"/>
    <property type="molecule type" value="Genomic_DNA"/>
</dbReference>
<dbReference type="SUPFAM" id="SSF118215">
    <property type="entry name" value="Proton glutamate symport protein"/>
    <property type="match status" value="1"/>
</dbReference>
<dbReference type="GO" id="GO:0005886">
    <property type="term" value="C:plasma membrane"/>
    <property type="evidence" value="ECO:0007669"/>
    <property type="project" value="UniProtKB-SubCell"/>
</dbReference>
<evidence type="ECO:0000256" key="6">
    <source>
        <dbReference type="ARBA" id="ARBA00022989"/>
    </source>
</evidence>
<dbReference type="InterPro" id="IPR018107">
    <property type="entry name" value="Na-dicarboxylate_symporter_CS"/>
</dbReference>
<evidence type="ECO:0000256" key="2">
    <source>
        <dbReference type="ARBA" id="ARBA00022448"/>
    </source>
</evidence>
<evidence type="ECO:0000256" key="1">
    <source>
        <dbReference type="ARBA" id="ARBA00004651"/>
    </source>
</evidence>
<dbReference type="PANTHER" id="PTHR42865:SF7">
    <property type="entry name" value="PROTON_GLUTAMATE-ASPARTATE SYMPORTER"/>
    <property type="match status" value="1"/>
</dbReference>
<evidence type="ECO:0000256" key="3">
    <source>
        <dbReference type="ARBA" id="ARBA00022475"/>
    </source>
</evidence>
<feature type="transmembrane region" description="Helical" evidence="8">
    <location>
        <begin position="48"/>
        <end position="72"/>
    </location>
</feature>
<reference evidence="9 10" key="1">
    <citation type="submission" date="2016-10" db="EMBL/GenBank/DDBJ databases">
        <authorList>
            <person name="de Groot N.N."/>
        </authorList>
    </citation>
    <scope>NUCLEOTIDE SEQUENCE [LARGE SCALE GENOMIC DNA]</scope>
    <source>
        <strain evidence="9 10">DSM 12271</strain>
    </source>
</reference>
<organism evidence="9 10">
    <name type="scientific">Clostridium frigidicarnis</name>
    <dbReference type="NCBI Taxonomy" id="84698"/>
    <lineage>
        <taxon>Bacteria</taxon>
        <taxon>Bacillati</taxon>
        <taxon>Bacillota</taxon>
        <taxon>Clostridia</taxon>
        <taxon>Eubacteriales</taxon>
        <taxon>Clostridiaceae</taxon>
        <taxon>Clostridium</taxon>
    </lineage>
</organism>
<keyword evidence="3" id="KW-1003">Cell membrane</keyword>
<dbReference type="InterPro" id="IPR001991">
    <property type="entry name" value="Na-dicarboxylate_symporter"/>
</dbReference>
<evidence type="ECO:0000256" key="8">
    <source>
        <dbReference type="SAM" id="Phobius"/>
    </source>
</evidence>
<dbReference type="PROSITE" id="PS00713">
    <property type="entry name" value="NA_DICARBOXYL_SYMP_1"/>
    <property type="match status" value="1"/>
</dbReference>
<keyword evidence="2" id="KW-0813">Transport</keyword>
<evidence type="ECO:0000313" key="10">
    <source>
        <dbReference type="Proteomes" id="UP000198619"/>
    </source>
</evidence>
<keyword evidence="4 8" id="KW-0812">Transmembrane</keyword>
<dbReference type="RefSeq" id="WP_090038998.1">
    <property type="nucleotide sequence ID" value="NZ_FOKI01000004.1"/>
</dbReference>
<dbReference type="InterPro" id="IPR036458">
    <property type="entry name" value="Na:dicarbo_symporter_sf"/>
</dbReference>
<evidence type="ECO:0000256" key="7">
    <source>
        <dbReference type="ARBA" id="ARBA00023136"/>
    </source>
</evidence>
<dbReference type="OrthoDB" id="9768885at2"/>
<sequence>MKKNSKTLKIIVALILGIITGLIFNLFIPKAVNDEAIKWVLKPLGDMFLRAIKMVVVPLVLCSLIVGTASIGDIKKLGRIGGKTLGFYIGTTAIALTIAVILGNLLKPGVGVDITNIVSTASEVKDTSAPFIMDIFTQSISVNPIESLVKGDMLQIIVFAMIFGVAATLVGEKAKGVITFIDNLNEIFLKIILMVMNFAPIGVFALMSQVIMTQGVSVLLSLIKYTVVVIIGLTIHILLVYGGALKILSGLSPKVFFKKFYSVMLLAFSTSSSNATIPINIETCKEKLGVSDKITSFTIPLGATINMDGTAIMQGVAAMFIAQIFGIDLTIQQQLMIILTATLSSIGTAGVPGAGIVMLTMVVQQVGLPIEGIALVLSVDRIIDMFRTTTNITGDAVCTMIIANSEGELNRDVYYNEEVKEVLC</sequence>
<dbReference type="PANTHER" id="PTHR42865">
    <property type="entry name" value="PROTON/GLUTAMATE-ASPARTATE SYMPORTER"/>
    <property type="match status" value="1"/>
</dbReference>
<feature type="transmembrane region" description="Helical" evidence="8">
    <location>
        <begin position="84"/>
        <end position="106"/>
    </location>
</feature>
<proteinExistence type="predicted"/>
<evidence type="ECO:0000313" key="9">
    <source>
        <dbReference type="EMBL" id="SFA85180.1"/>
    </source>
</evidence>
<evidence type="ECO:0000256" key="4">
    <source>
        <dbReference type="ARBA" id="ARBA00022692"/>
    </source>
</evidence>
<accession>A0A1I0WAE6</accession>
<keyword evidence="5" id="KW-0769">Symport</keyword>
<feature type="transmembrane region" description="Helical" evidence="8">
    <location>
        <begin position="338"/>
        <end position="363"/>
    </location>
</feature>
<evidence type="ECO:0000256" key="5">
    <source>
        <dbReference type="ARBA" id="ARBA00022847"/>
    </source>
</evidence>
<gene>
    <name evidence="9" type="ORF">SAMN04488528_1004150</name>
</gene>
<feature type="transmembrane region" description="Helical" evidence="8">
    <location>
        <begin position="7"/>
        <end position="28"/>
    </location>
</feature>
<dbReference type="Gene3D" id="1.10.3860.10">
    <property type="entry name" value="Sodium:dicarboxylate symporter"/>
    <property type="match status" value="1"/>
</dbReference>
<dbReference type="STRING" id="84698.SAMN04488528_1004150"/>
<comment type="subcellular location">
    <subcellularLocation>
        <location evidence="1">Cell membrane</location>
        <topology evidence="1">Multi-pass membrane protein</topology>
    </subcellularLocation>
</comment>
<keyword evidence="10" id="KW-1185">Reference proteome</keyword>